<protein>
    <submittedName>
        <fullName evidence="1">Uncharacterized protein</fullName>
    </submittedName>
</protein>
<keyword evidence="2" id="KW-1185">Reference proteome</keyword>
<evidence type="ECO:0000313" key="2">
    <source>
        <dbReference type="Proteomes" id="UP000294513"/>
    </source>
</evidence>
<name>A0A4R5CIL9_9ACTN</name>
<sequence>MDRRTLLKLGAIAPVTAYLPKEAHTVLLPTDLEEGLHRQAVAFHGTTPPGEQLRDTRALLDRAQQAHGKPQDRALVPRAHALMSAIAYKAGDAGAATAWADHAITSADRINDSTAKAHGYIRRIQVECWYGSSGKAQILSTAGIRECWSRVPAMEAAWLASHAMRAYAMNGDLVGYRAARQMAEDKLRKVNPVNEMTAFTFREQQFPQAVAVATTYIRPDDALKWYDTALEMNPESAIHVTTLDRLHRAMAMVRSGDKEGGLDFAIASIHVRAQAGPLDNVYKDRAKRVLGSLAKGYQTERTRYLRHLVGARQVV</sequence>
<reference evidence="1 2" key="1">
    <citation type="submission" date="2019-03" db="EMBL/GenBank/DDBJ databases">
        <title>Draft genome sequences of novel Actinobacteria.</title>
        <authorList>
            <person name="Sahin N."/>
            <person name="Ay H."/>
            <person name="Saygin H."/>
        </authorList>
    </citation>
    <scope>NUCLEOTIDE SEQUENCE [LARGE SCALE GENOMIC DNA]</scope>
    <source>
        <strain evidence="1 2">H3C3</strain>
    </source>
</reference>
<dbReference type="EMBL" id="SMKU01000003">
    <property type="protein sequence ID" value="TDD97212.1"/>
    <property type="molecule type" value="Genomic_DNA"/>
</dbReference>
<dbReference type="AlphaFoldDB" id="A0A4R5CIL9"/>
<proteinExistence type="predicted"/>
<comment type="caution">
    <text evidence="1">The sequence shown here is derived from an EMBL/GenBank/DDBJ whole genome shotgun (WGS) entry which is preliminary data.</text>
</comment>
<gene>
    <name evidence="1" type="ORF">E1298_01885</name>
</gene>
<accession>A0A4R5CIL9</accession>
<evidence type="ECO:0000313" key="1">
    <source>
        <dbReference type="EMBL" id="TDD97212.1"/>
    </source>
</evidence>
<dbReference type="Proteomes" id="UP000294513">
    <property type="component" value="Unassembled WGS sequence"/>
</dbReference>
<organism evidence="1 2">
    <name type="scientific">Actinomadura rubrisoli</name>
    <dbReference type="NCBI Taxonomy" id="2530368"/>
    <lineage>
        <taxon>Bacteria</taxon>
        <taxon>Bacillati</taxon>
        <taxon>Actinomycetota</taxon>
        <taxon>Actinomycetes</taxon>
        <taxon>Streptosporangiales</taxon>
        <taxon>Thermomonosporaceae</taxon>
        <taxon>Actinomadura</taxon>
    </lineage>
</organism>